<dbReference type="Gene3D" id="1.20.5.4130">
    <property type="match status" value="1"/>
</dbReference>
<keyword evidence="3" id="KW-0611">Plant defense</keyword>
<dbReference type="STRING" id="35608.A0A2U1KTD7"/>
<keyword evidence="6" id="KW-1185">Reference proteome</keyword>
<dbReference type="EMBL" id="PKPP01014137">
    <property type="protein sequence ID" value="PWA40016.1"/>
    <property type="molecule type" value="Genomic_DNA"/>
</dbReference>
<dbReference type="GO" id="GO:0006952">
    <property type="term" value="P:defense response"/>
    <property type="evidence" value="ECO:0007669"/>
    <property type="project" value="UniProtKB-KW"/>
</dbReference>
<keyword evidence="1" id="KW-0677">Repeat</keyword>
<sequence length="194" mass="21436">MEKPLIPTIFVSPICNSREQDCSSQRIHSELKKWERSWSQIRALLNNASMKEVTDKVVKQWLNSLQHLAYDIDDILDDMETEAMHHVLNDEPQPITSKVKKLIPTCYISFSSSTRMDDNLSHVTTRLQELVDEKKGFITMEVHGSDVGEGEVEGALIDEGVIGSVVGVDGIGNVGNVVGSVVIGVCVLSCEGVR</sequence>
<evidence type="ECO:0000259" key="4">
    <source>
        <dbReference type="Pfam" id="PF18052"/>
    </source>
</evidence>
<organism evidence="5 6">
    <name type="scientific">Artemisia annua</name>
    <name type="common">Sweet wormwood</name>
    <dbReference type="NCBI Taxonomy" id="35608"/>
    <lineage>
        <taxon>Eukaryota</taxon>
        <taxon>Viridiplantae</taxon>
        <taxon>Streptophyta</taxon>
        <taxon>Embryophyta</taxon>
        <taxon>Tracheophyta</taxon>
        <taxon>Spermatophyta</taxon>
        <taxon>Magnoliopsida</taxon>
        <taxon>eudicotyledons</taxon>
        <taxon>Gunneridae</taxon>
        <taxon>Pentapetalae</taxon>
        <taxon>asterids</taxon>
        <taxon>campanulids</taxon>
        <taxon>Asterales</taxon>
        <taxon>Asteraceae</taxon>
        <taxon>Asteroideae</taxon>
        <taxon>Anthemideae</taxon>
        <taxon>Artemisiinae</taxon>
        <taxon>Artemisia</taxon>
    </lineage>
</organism>
<dbReference type="Proteomes" id="UP000245207">
    <property type="component" value="Unassembled WGS sequence"/>
</dbReference>
<evidence type="ECO:0000313" key="5">
    <source>
        <dbReference type="EMBL" id="PWA40016.1"/>
    </source>
</evidence>
<dbReference type="InterPro" id="IPR041118">
    <property type="entry name" value="Rx_N"/>
</dbReference>
<dbReference type="GO" id="GO:0000166">
    <property type="term" value="F:nucleotide binding"/>
    <property type="evidence" value="ECO:0007669"/>
    <property type="project" value="UniProtKB-KW"/>
</dbReference>
<evidence type="ECO:0000313" key="6">
    <source>
        <dbReference type="Proteomes" id="UP000245207"/>
    </source>
</evidence>
<name>A0A2U1KTD7_ARTAN</name>
<reference evidence="5 6" key="1">
    <citation type="journal article" date="2018" name="Mol. Plant">
        <title>The genome of Artemisia annua provides insight into the evolution of Asteraceae family and artemisinin biosynthesis.</title>
        <authorList>
            <person name="Shen Q."/>
            <person name="Zhang L."/>
            <person name="Liao Z."/>
            <person name="Wang S."/>
            <person name="Yan T."/>
            <person name="Shi P."/>
            <person name="Liu M."/>
            <person name="Fu X."/>
            <person name="Pan Q."/>
            <person name="Wang Y."/>
            <person name="Lv Z."/>
            <person name="Lu X."/>
            <person name="Zhang F."/>
            <person name="Jiang W."/>
            <person name="Ma Y."/>
            <person name="Chen M."/>
            <person name="Hao X."/>
            <person name="Li L."/>
            <person name="Tang Y."/>
            <person name="Lv G."/>
            <person name="Zhou Y."/>
            <person name="Sun X."/>
            <person name="Brodelius P.E."/>
            <person name="Rose J.K.C."/>
            <person name="Tang K."/>
        </authorList>
    </citation>
    <scope>NUCLEOTIDE SEQUENCE [LARGE SCALE GENOMIC DNA]</scope>
    <source>
        <strain evidence="6">cv. Huhao1</strain>
        <tissue evidence="5">Leaf</tissue>
    </source>
</reference>
<accession>A0A2U1KTD7</accession>
<feature type="domain" description="Disease resistance N-terminal" evidence="4">
    <location>
        <begin position="22"/>
        <end position="87"/>
    </location>
</feature>
<comment type="caution">
    <text evidence="5">The sequence shown here is derived from an EMBL/GenBank/DDBJ whole genome shotgun (WGS) entry which is preliminary data.</text>
</comment>
<evidence type="ECO:0000256" key="1">
    <source>
        <dbReference type="ARBA" id="ARBA00022737"/>
    </source>
</evidence>
<dbReference type="OrthoDB" id="1700985at2759"/>
<evidence type="ECO:0000256" key="2">
    <source>
        <dbReference type="ARBA" id="ARBA00022741"/>
    </source>
</evidence>
<protein>
    <submittedName>
        <fullName evidence="5">NBS-LRR resistance-like protein</fullName>
    </submittedName>
</protein>
<dbReference type="Pfam" id="PF18052">
    <property type="entry name" value="Rx_N"/>
    <property type="match status" value="1"/>
</dbReference>
<dbReference type="AlphaFoldDB" id="A0A2U1KTD7"/>
<evidence type="ECO:0000256" key="3">
    <source>
        <dbReference type="ARBA" id="ARBA00022821"/>
    </source>
</evidence>
<gene>
    <name evidence="5" type="ORF">CTI12_AA566690</name>
</gene>
<keyword evidence="2" id="KW-0547">Nucleotide-binding</keyword>
<proteinExistence type="predicted"/>